<gene>
    <name evidence="1" type="ORF">PoB_004324600</name>
</gene>
<accession>A0AAV4BD51</accession>
<proteinExistence type="predicted"/>
<dbReference type="EMBL" id="BLXT01004716">
    <property type="protein sequence ID" value="GFO16741.1"/>
    <property type="molecule type" value="Genomic_DNA"/>
</dbReference>
<dbReference type="Proteomes" id="UP000735302">
    <property type="component" value="Unassembled WGS sequence"/>
</dbReference>
<evidence type="ECO:0000313" key="1">
    <source>
        <dbReference type="EMBL" id="GFO16741.1"/>
    </source>
</evidence>
<comment type="caution">
    <text evidence="1">The sequence shown here is derived from an EMBL/GenBank/DDBJ whole genome shotgun (WGS) entry which is preliminary data.</text>
</comment>
<dbReference type="InterPro" id="IPR049630">
    <property type="entry name" value="DYDC-like_DD"/>
</dbReference>
<protein>
    <submittedName>
        <fullName evidence="1">Dpy30 domain containing 2</fullName>
    </submittedName>
</protein>
<dbReference type="InterPro" id="IPR007858">
    <property type="entry name" value="Dpy-30_motif"/>
</dbReference>
<dbReference type="AlphaFoldDB" id="A0AAV4BD51"/>
<dbReference type="Gene3D" id="1.20.890.10">
    <property type="entry name" value="cAMP-dependent protein kinase regulatory subunit, dimerization-anchoring domain"/>
    <property type="match status" value="1"/>
</dbReference>
<name>A0AAV4BD51_9GAST</name>
<keyword evidence="2" id="KW-1185">Reference proteome</keyword>
<organism evidence="1 2">
    <name type="scientific">Plakobranchus ocellatus</name>
    <dbReference type="NCBI Taxonomy" id="259542"/>
    <lineage>
        <taxon>Eukaryota</taxon>
        <taxon>Metazoa</taxon>
        <taxon>Spiralia</taxon>
        <taxon>Lophotrochozoa</taxon>
        <taxon>Mollusca</taxon>
        <taxon>Gastropoda</taxon>
        <taxon>Heterobranchia</taxon>
        <taxon>Euthyneura</taxon>
        <taxon>Panpulmonata</taxon>
        <taxon>Sacoglossa</taxon>
        <taxon>Placobranchoidea</taxon>
        <taxon>Plakobranchidae</taxon>
        <taxon>Plakobranchus</taxon>
    </lineage>
</organism>
<dbReference type="CDD" id="cd22966">
    <property type="entry name" value="DD_DYDC-like"/>
    <property type="match status" value="1"/>
</dbReference>
<reference evidence="1 2" key="1">
    <citation type="journal article" date="2021" name="Elife">
        <title>Chloroplast acquisition without the gene transfer in kleptoplastic sea slugs, Plakobranchus ocellatus.</title>
        <authorList>
            <person name="Maeda T."/>
            <person name="Takahashi S."/>
            <person name="Yoshida T."/>
            <person name="Shimamura S."/>
            <person name="Takaki Y."/>
            <person name="Nagai Y."/>
            <person name="Toyoda A."/>
            <person name="Suzuki Y."/>
            <person name="Arimoto A."/>
            <person name="Ishii H."/>
            <person name="Satoh N."/>
            <person name="Nishiyama T."/>
            <person name="Hasebe M."/>
            <person name="Maruyama T."/>
            <person name="Minagawa J."/>
            <person name="Obokata J."/>
            <person name="Shigenobu S."/>
        </authorList>
    </citation>
    <scope>NUCLEOTIDE SEQUENCE [LARGE SCALE GENOMIC DNA]</scope>
</reference>
<dbReference type="Pfam" id="PF05186">
    <property type="entry name" value="Dpy-30"/>
    <property type="match status" value="1"/>
</dbReference>
<sequence length="161" mass="18760">MELLEPESTTDVPYLRENIGKIITSCLVDVVHGRPDDPIDFIAKWLYHYADTRLYYQSKRKLAQAVNDLEKEHREDIQDRWIRIELMKESINKYRLTRMDLHVYLQKEVEDYIPENPQEGDIRLLGLPSGRGADSGAPIRDRRAHADLRADSQTTVPQTSL</sequence>
<evidence type="ECO:0000313" key="2">
    <source>
        <dbReference type="Proteomes" id="UP000735302"/>
    </source>
</evidence>